<sequence>MSVIRVVVADDDPAFRGALHDVLQADARFEVVGIAATGHELAELVRDLQPEVVLLDVRMPGGGEVAARALTGPDAVGEVPTVVVVSAQSGAAGILSMLRAGAVGFLGKGRLGAQLPDLLARIMEGEVVLAVPGAAEALRQLVRDGDAAVTTDAR</sequence>
<dbReference type="RefSeq" id="WP_185252891.1">
    <property type="nucleotide sequence ID" value="NZ_JACKXE010000001.1"/>
</dbReference>
<dbReference type="EMBL" id="JACKXE010000001">
    <property type="protein sequence ID" value="MBB6627763.1"/>
    <property type="molecule type" value="Genomic_DNA"/>
</dbReference>
<keyword evidence="1" id="KW-0597">Phosphoprotein</keyword>
<dbReference type="CDD" id="cd17535">
    <property type="entry name" value="REC_NarL-like"/>
    <property type="match status" value="1"/>
</dbReference>
<feature type="domain" description="Response regulatory" evidence="2">
    <location>
        <begin position="5"/>
        <end position="123"/>
    </location>
</feature>
<feature type="modified residue" description="4-aspartylphosphate" evidence="1">
    <location>
        <position position="56"/>
    </location>
</feature>
<dbReference type="InterPro" id="IPR051015">
    <property type="entry name" value="EvgA-like"/>
</dbReference>
<evidence type="ECO:0000256" key="1">
    <source>
        <dbReference type="PROSITE-ProRule" id="PRU00169"/>
    </source>
</evidence>
<reference evidence="3 4" key="1">
    <citation type="submission" date="2020-08" db="EMBL/GenBank/DDBJ databases">
        <authorList>
            <person name="Seo M.-J."/>
        </authorList>
    </citation>
    <scope>NUCLEOTIDE SEQUENCE [LARGE SCALE GENOMIC DNA]</scope>
    <source>
        <strain evidence="3 4">KIGAM211</strain>
    </source>
</reference>
<dbReference type="AlphaFoldDB" id="A0A7X0VC13"/>
<organism evidence="3 4">
    <name type="scientific">Nocardioides luti</name>
    <dbReference type="NCBI Taxonomy" id="2761101"/>
    <lineage>
        <taxon>Bacteria</taxon>
        <taxon>Bacillati</taxon>
        <taxon>Actinomycetota</taxon>
        <taxon>Actinomycetes</taxon>
        <taxon>Propionibacteriales</taxon>
        <taxon>Nocardioidaceae</taxon>
        <taxon>Nocardioides</taxon>
    </lineage>
</organism>
<evidence type="ECO:0000259" key="2">
    <source>
        <dbReference type="PROSITE" id="PS50110"/>
    </source>
</evidence>
<proteinExistence type="predicted"/>
<dbReference type="GO" id="GO:0000160">
    <property type="term" value="P:phosphorelay signal transduction system"/>
    <property type="evidence" value="ECO:0007669"/>
    <property type="project" value="InterPro"/>
</dbReference>
<dbReference type="SUPFAM" id="SSF52172">
    <property type="entry name" value="CheY-like"/>
    <property type="match status" value="1"/>
</dbReference>
<dbReference type="Pfam" id="PF00072">
    <property type="entry name" value="Response_reg"/>
    <property type="match status" value="1"/>
</dbReference>
<dbReference type="PANTHER" id="PTHR45566:SF2">
    <property type="entry name" value="NARL SUBFAMILY"/>
    <property type="match status" value="1"/>
</dbReference>
<dbReference type="InterPro" id="IPR011006">
    <property type="entry name" value="CheY-like_superfamily"/>
</dbReference>
<comment type="caution">
    <text evidence="3">The sequence shown here is derived from an EMBL/GenBank/DDBJ whole genome shotgun (WGS) entry which is preliminary data.</text>
</comment>
<dbReference type="PROSITE" id="PS50110">
    <property type="entry name" value="RESPONSE_REGULATORY"/>
    <property type="match status" value="1"/>
</dbReference>
<dbReference type="InterPro" id="IPR058245">
    <property type="entry name" value="NreC/VraR/RcsB-like_REC"/>
</dbReference>
<dbReference type="InterPro" id="IPR001789">
    <property type="entry name" value="Sig_transdc_resp-reg_receiver"/>
</dbReference>
<evidence type="ECO:0000313" key="4">
    <source>
        <dbReference type="Proteomes" id="UP000523955"/>
    </source>
</evidence>
<keyword evidence="4" id="KW-1185">Reference proteome</keyword>
<dbReference type="PANTHER" id="PTHR45566">
    <property type="entry name" value="HTH-TYPE TRANSCRIPTIONAL REGULATOR YHJB-RELATED"/>
    <property type="match status" value="1"/>
</dbReference>
<protein>
    <submittedName>
        <fullName evidence="3">Response regulator transcription factor</fullName>
    </submittedName>
</protein>
<evidence type="ECO:0000313" key="3">
    <source>
        <dbReference type="EMBL" id="MBB6627763.1"/>
    </source>
</evidence>
<gene>
    <name evidence="3" type="ORF">H5V45_10565</name>
</gene>
<name>A0A7X0VC13_9ACTN</name>
<accession>A0A7X0VC13</accession>
<dbReference type="Gene3D" id="3.40.50.2300">
    <property type="match status" value="1"/>
</dbReference>
<dbReference type="Proteomes" id="UP000523955">
    <property type="component" value="Unassembled WGS sequence"/>
</dbReference>
<dbReference type="SMART" id="SM00448">
    <property type="entry name" value="REC"/>
    <property type="match status" value="1"/>
</dbReference>